<accession>A0A2T7UJI4</accession>
<keyword evidence="1" id="KW-0812">Transmembrane</keyword>
<evidence type="ECO:0000313" key="2">
    <source>
        <dbReference type="EMBL" id="PVE44826.1"/>
    </source>
</evidence>
<protein>
    <submittedName>
        <fullName evidence="2">Uncharacterized protein</fullName>
    </submittedName>
</protein>
<evidence type="ECO:0000256" key="1">
    <source>
        <dbReference type="SAM" id="Phobius"/>
    </source>
</evidence>
<dbReference type="EMBL" id="QDDR01000023">
    <property type="protein sequence ID" value="PVE44826.1"/>
    <property type="molecule type" value="Genomic_DNA"/>
</dbReference>
<evidence type="ECO:0000313" key="3">
    <source>
        <dbReference type="Proteomes" id="UP000244810"/>
    </source>
</evidence>
<dbReference type="RefSeq" id="WP_107755183.1">
    <property type="nucleotide sequence ID" value="NZ_QBKF01000023.1"/>
</dbReference>
<name>A0A2T7UJI4_9RHOB</name>
<dbReference type="Proteomes" id="UP000244810">
    <property type="component" value="Unassembled WGS sequence"/>
</dbReference>
<feature type="transmembrane region" description="Helical" evidence="1">
    <location>
        <begin position="150"/>
        <end position="174"/>
    </location>
</feature>
<comment type="caution">
    <text evidence="2">The sequence shown here is derived from an EMBL/GenBank/DDBJ whole genome shotgun (WGS) entry which is preliminary data.</text>
</comment>
<dbReference type="AlphaFoldDB" id="A0A2T7UJI4"/>
<keyword evidence="3" id="KW-1185">Reference proteome</keyword>
<gene>
    <name evidence="2" type="ORF">DDE23_24455</name>
</gene>
<sequence length="201" mass="20096">MDAIGRRDLLSLLGAVGGAAALSGLPEISIAQSRDGGLTITFGGREIEIIIPFFPRMPPRGDTIDVELQVNARRGGGRFRMSIPARQVAAIAEATSRSIRLSARGTAGRVNGEFTLQRDGNIAGRIDGLREGGSGSGGGSDVQAMVAPAVAIAGIAGGVAIVGIVAVVAVVAIISGSGGGNVTVTADTPAGDVDVEVEVGR</sequence>
<organism evidence="2 3">
    <name type="scientific">Pararhodobacter aggregans</name>
    <dbReference type="NCBI Taxonomy" id="404875"/>
    <lineage>
        <taxon>Bacteria</taxon>
        <taxon>Pseudomonadati</taxon>
        <taxon>Pseudomonadota</taxon>
        <taxon>Alphaproteobacteria</taxon>
        <taxon>Rhodobacterales</taxon>
        <taxon>Paracoccaceae</taxon>
        <taxon>Pararhodobacter</taxon>
    </lineage>
</organism>
<reference evidence="2 3" key="1">
    <citation type="journal article" date="2011" name="Syst. Appl. Microbiol.">
        <title>Defluviimonas denitrificans gen. nov., sp. nov., and Pararhodobacter aggregans gen. nov., sp. nov., non-phototrophic Rhodobacteraceae from the biofilter of a marine aquaculture.</title>
        <authorList>
            <person name="Foesel B.U."/>
            <person name="Drake H.L."/>
            <person name="Schramm A."/>
        </authorList>
    </citation>
    <scope>NUCLEOTIDE SEQUENCE [LARGE SCALE GENOMIC DNA]</scope>
    <source>
        <strain evidence="2 3">D1-19</strain>
    </source>
</reference>
<dbReference type="PROSITE" id="PS51318">
    <property type="entry name" value="TAT"/>
    <property type="match status" value="1"/>
</dbReference>
<dbReference type="InterPro" id="IPR006311">
    <property type="entry name" value="TAT_signal"/>
</dbReference>
<proteinExistence type="predicted"/>
<keyword evidence="1" id="KW-1133">Transmembrane helix</keyword>
<keyword evidence="1" id="KW-0472">Membrane</keyword>